<proteinExistence type="predicted"/>
<dbReference type="CDD" id="cd02947">
    <property type="entry name" value="TRX_family"/>
    <property type="match status" value="1"/>
</dbReference>
<dbReference type="EMBL" id="WCRW01000005">
    <property type="protein sequence ID" value="KAB4456750.1"/>
    <property type="molecule type" value="Genomic_DNA"/>
</dbReference>
<evidence type="ECO:0000313" key="3">
    <source>
        <dbReference type="EMBL" id="KAB4313411.1"/>
    </source>
</evidence>
<dbReference type="EMBL" id="WCSY01000009">
    <property type="protein sequence ID" value="KAB4313411.1"/>
    <property type="molecule type" value="Genomic_DNA"/>
</dbReference>
<dbReference type="Proteomes" id="UP000284785">
    <property type="component" value="Unassembled WGS sequence"/>
</dbReference>
<dbReference type="Proteomes" id="UP001217776">
    <property type="component" value="Unassembled WGS sequence"/>
</dbReference>
<organism evidence="6 21">
    <name type="scientific">Bacteroides thetaiotaomicron</name>
    <dbReference type="NCBI Taxonomy" id="818"/>
    <lineage>
        <taxon>Bacteria</taxon>
        <taxon>Pseudomonadati</taxon>
        <taxon>Bacteroidota</taxon>
        <taxon>Bacteroidia</taxon>
        <taxon>Bacteroidales</taxon>
        <taxon>Bacteroidaceae</taxon>
        <taxon>Bacteroides</taxon>
    </lineage>
</organism>
<reference evidence="12 22" key="4">
    <citation type="submission" date="2021-06" db="EMBL/GenBank/DDBJ databases">
        <title>Interrogation of the integrated mobile genetic elements in gut-associated Bacteroides with a consensus prediction approach.</title>
        <authorList>
            <person name="Campbell D.E."/>
            <person name="Leigh J.R."/>
            <person name="Kim T."/>
            <person name="England W."/>
            <person name="Whitaker R.J."/>
            <person name="Degnan P.H."/>
        </authorList>
    </citation>
    <scope>NUCLEOTIDE SEQUENCE</scope>
    <source>
        <strain evidence="13">VPI-3443</strain>
        <strain evidence="12 22">WAL8669</strain>
    </source>
</reference>
<evidence type="ECO:0000313" key="18">
    <source>
        <dbReference type="Proteomes" id="UP000436858"/>
    </source>
</evidence>
<dbReference type="EMBL" id="CP083680">
    <property type="protein sequence ID" value="UYU66561.1"/>
    <property type="molecule type" value="Genomic_DNA"/>
</dbReference>
<dbReference type="EMBL" id="QSJP01000027">
    <property type="protein sequence ID" value="RHD82300.1"/>
    <property type="molecule type" value="Genomic_DNA"/>
</dbReference>
<evidence type="ECO:0000313" key="16">
    <source>
        <dbReference type="Proteomes" id="UP000284785"/>
    </source>
</evidence>
<accession>A0A0P0EZD9</accession>
<dbReference type="Proteomes" id="UP001200544">
    <property type="component" value="Unassembled WGS sequence"/>
</dbReference>
<dbReference type="EMBL" id="JAHYQA010000008">
    <property type="protein sequence ID" value="MCE9238417.1"/>
    <property type="molecule type" value="Genomic_DNA"/>
</dbReference>
<evidence type="ECO:0000313" key="11">
    <source>
        <dbReference type="EMBL" id="RHL60022.1"/>
    </source>
</evidence>
<dbReference type="EMBL" id="QROV01000009">
    <property type="protein sequence ID" value="RHL60022.1"/>
    <property type="molecule type" value="Genomic_DNA"/>
</dbReference>
<reference evidence="2 14" key="1">
    <citation type="submission" date="2015-09" db="EMBL/GenBank/DDBJ databases">
        <authorList>
            <consortium name="Pathogen Informatics"/>
        </authorList>
    </citation>
    <scope>NUCLEOTIDE SEQUENCE [LARGE SCALE GENOMIC DNA]</scope>
    <source>
        <strain evidence="2 14">2789STDY5834899</strain>
    </source>
</reference>
<evidence type="ECO:0000313" key="19">
    <source>
        <dbReference type="Proteomes" id="UP000440614"/>
    </source>
</evidence>
<evidence type="ECO:0000313" key="12">
    <source>
        <dbReference type="EMBL" id="UYU66561.1"/>
    </source>
</evidence>
<dbReference type="RefSeq" id="WP_008763130.1">
    <property type="nucleotide sequence ID" value="NZ_BAABXH010000001.1"/>
</dbReference>
<evidence type="ECO:0000313" key="5">
    <source>
        <dbReference type="EMBL" id="KAB4456750.1"/>
    </source>
</evidence>
<dbReference type="Proteomes" id="UP000095576">
    <property type="component" value="Unassembled WGS sequence"/>
</dbReference>
<dbReference type="PATRIC" id="fig|818.23.peg.2117"/>
<sequence length="98" mass="11466">MDIEKQLEVAAQSDHLVLIVFYADWSPHYEWIGPVLRTYERRVIELINVNIEENKTVADSHNIDTVPAFLLLHKGHELWRQVGELTIGELKEVLEDFK</sequence>
<evidence type="ECO:0000313" key="13">
    <source>
        <dbReference type="EMBL" id="UYU93022.1"/>
    </source>
</evidence>
<evidence type="ECO:0000313" key="10">
    <source>
        <dbReference type="EMBL" id="RHD82300.1"/>
    </source>
</evidence>
<evidence type="ECO:0000313" key="8">
    <source>
        <dbReference type="EMBL" id="MCE9238417.1"/>
    </source>
</evidence>
<reference evidence="9" key="6">
    <citation type="submission" date="2022-10" db="EMBL/GenBank/DDBJ databases">
        <title>Human gut microbiome strain richness.</title>
        <authorList>
            <person name="Chen-Liaw A."/>
        </authorList>
    </citation>
    <scope>NUCLEOTIDE SEQUENCE</scope>
    <source>
        <strain evidence="9">1001283st1_A3_1001283B150304_161114</strain>
    </source>
</reference>
<evidence type="ECO:0000259" key="1">
    <source>
        <dbReference type="Pfam" id="PF00085"/>
    </source>
</evidence>
<dbReference type="KEGG" id="btho:Btheta7330_02045"/>
<evidence type="ECO:0000313" key="14">
    <source>
        <dbReference type="Proteomes" id="UP000095576"/>
    </source>
</evidence>
<dbReference type="Proteomes" id="UP001156218">
    <property type="component" value="Chromosome"/>
</dbReference>
<feature type="domain" description="Thioredoxin" evidence="1">
    <location>
        <begin position="11"/>
        <end position="95"/>
    </location>
</feature>
<dbReference type="Proteomes" id="UP000440614">
    <property type="component" value="Unassembled WGS sequence"/>
</dbReference>
<dbReference type="Proteomes" id="UP000436858">
    <property type="component" value="Unassembled WGS sequence"/>
</dbReference>
<dbReference type="EMBL" id="CP083685">
    <property type="protein sequence ID" value="UYU93022.1"/>
    <property type="molecule type" value="Genomic_DNA"/>
</dbReference>
<name>A0A0P0EZD9_BACT4</name>
<evidence type="ECO:0000313" key="17">
    <source>
        <dbReference type="Proteomes" id="UP000436825"/>
    </source>
</evidence>
<dbReference type="EMBL" id="WCSB01000009">
    <property type="protein sequence ID" value="KAB4452233.1"/>
    <property type="molecule type" value="Genomic_DNA"/>
</dbReference>
<evidence type="ECO:0000313" key="21">
    <source>
        <dbReference type="Proteomes" id="UP000488521"/>
    </source>
</evidence>
<evidence type="ECO:0000313" key="6">
    <source>
        <dbReference type="EMBL" id="KAB4478140.1"/>
    </source>
</evidence>
<dbReference type="InterPro" id="IPR013766">
    <property type="entry name" value="Thioredoxin_domain"/>
</dbReference>
<dbReference type="InterPro" id="IPR036249">
    <property type="entry name" value="Thioredoxin-like_sf"/>
</dbReference>
<gene>
    <name evidence="2" type="primary">trxA_8</name>
    <name evidence="11" type="ORF">DW011_09640</name>
    <name evidence="10" type="ORF">DW780_22775</name>
    <name evidence="2" type="ORF">ERS852511_02920</name>
    <name evidence="6" type="ORF">GAN59_04325</name>
    <name evidence="5" type="ORF">GAN75_09170</name>
    <name evidence="7" type="ORF">GAN91_17205</name>
    <name evidence="4" type="ORF">GAN93_11555</name>
    <name evidence="3" type="ORF">GAO51_11045</name>
    <name evidence="8" type="ORF">K0H07_14810</name>
    <name evidence="12" type="ORF">KQP68_23890</name>
    <name evidence="13" type="ORF">KQP74_10360</name>
    <name evidence="9" type="ORF">PO127_17775</name>
</gene>
<dbReference type="Proteomes" id="UP000460317">
    <property type="component" value="Unassembled WGS sequence"/>
</dbReference>
<dbReference type="GeneID" id="60926506"/>
<reference evidence="15 16" key="2">
    <citation type="submission" date="2018-08" db="EMBL/GenBank/DDBJ databases">
        <title>A genome reference for cultivated species of the human gut microbiota.</title>
        <authorList>
            <person name="Zou Y."/>
            <person name="Xue W."/>
            <person name="Luo G."/>
        </authorList>
    </citation>
    <scope>NUCLEOTIDE SEQUENCE [LARGE SCALE GENOMIC DNA]</scope>
    <source>
        <strain evidence="11 15">AF37-12</strain>
        <strain evidence="10 16">AM30-26</strain>
    </source>
</reference>
<evidence type="ECO:0000313" key="9">
    <source>
        <dbReference type="EMBL" id="MDC2237592.1"/>
    </source>
</evidence>
<dbReference type="Proteomes" id="UP001162960">
    <property type="component" value="Chromosome"/>
</dbReference>
<dbReference type="Proteomes" id="UP000436825">
    <property type="component" value="Unassembled WGS sequence"/>
</dbReference>
<dbReference type="EMBL" id="CZAP01000010">
    <property type="protein sequence ID" value="CUP69419.1"/>
    <property type="molecule type" value="Genomic_DNA"/>
</dbReference>
<reference evidence="17 18" key="3">
    <citation type="journal article" date="2019" name="Nat. Med.">
        <title>A library of human gut bacterial isolates paired with longitudinal multiomics data enables mechanistic microbiome research.</title>
        <authorList>
            <person name="Poyet M."/>
            <person name="Groussin M."/>
            <person name="Gibbons S.M."/>
            <person name="Avila-Pacheco J."/>
            <person name="Jiang X."/>
            <person name="Kearney S.M."/>
            <person name="Perrotta A.R."/>
            <person name="Berdy B."/>
            <person name="Zhao S."/>
            <person name="Lieberman T.D."/>
            <person name="Swanson P.K."/>
            <person name="Smith M."/>
            <person name="Roesemann S."/>
            <person name="Alexander J.E."/>
            <person name="Rich S.A."/>
            <person name="Livny J."/>
            <person name="Vlamakis H."/>
            <person name="Clish C."/>
            <person name="Bullock K."/>
            <person name="Deik A."/>
            <person name="Scott J."/>
            <person name="Pierce K.A."/>
            <person name="Xavier R.J."/>
            <person name="Alm E.J."/>
        </authorList>
    </citation>
    <scope>NUCLEOTIDE SEQUENCE [LARGE SCALE GENOMIC DNA]</scope>
    <source>
        <strain evidence="6 21">BIOML-A156</strain>
        <strain evidence="5 17">BIOML-A160</strain>
        <strain evidence="7 18">BIOML-A162</strain>
        <strain evidence="4 20">BIOML-A165</strain>
        <strain evidence="3 19">BIOML-A188</strain>
    </source>
</reference>
<evidence type="ECO:0000313" key="22">
    <source>
        <dbReference type="Proteomes" id="UP001156218"/>
    </source>
</evidence>
<dbReference type="EMBL" id="WCRS01000002">
    <property type="protein sequence ID" value="KAB4478140.1"/>
    <property type="molecule type" value="Genomic_DNA"/>
</dbReference>
<dbReference type="Proteomes" id="UP000488521">
    <property type="component" value="Unassembled WGS sequence"/>
</dbReference>
<evidence type="ECO:0000313" key="4">
    <source>
        <dbReference type="EMBL" id="KAB4452233.1"/>
    </source>
</evidence>
<evidence type="ECO:0000313" key="7">
    <source>
        <dbReference type="EMBL" id="KAB4479662.1"/>
    </source>
</evidence>
<dbReference type="EMBL" id="JAQNVG010000032">
    <property type="protein sequence ID" value="MDC2237592.1"/>
    <property type="molecule type" value="Genomic_DNA"/>
</dbReference>
<dbReference type="OMA" id="FYADWSP"/>
<evidence type="ECO:0000313" key="2">
    <source>
        <dbReference type="EMBL" id="CUP69419.1"/>
    </source>
</evidence>
<dbReference type="Gene3D" id="3.40.30.10">
    <property type="entry name" value="Glutaredoxin"/>
    <property type="match status" value="1"/>
</dbReference>
<dbReference type="AlphaFoldDB" id="A0A0P0EZD9"/>
<dbReference type="Pfam" id="PF00085">
    <property type="entry name" value="Thioredoxin"/>
    <property type="match status" value="1"/>
</dbReference>
<evidence type="ECO:0000313" key="20">
    <source>
        <dbReference type="Proteomes" id="UP000460317"/>
    </source>
</evidence>
<dbReference type="EMBL" id="WCRY01000017">
    <property type="protein sequence ID" value="KAB4479662.1"/>
    <property type="molecule type" value="Genomic_DNA"/>
</dbReference>
<dbReference type="Proteomes" id="UP000283616">
    <property type="component" value="Unassembled WGS sequence"/>
</dbReference>
<evidence type="ECO:0000313" key="15">
    <source>
        <dbReference type="Proteomes" id="UP000283616"/>
    </source>
</evidence>
<dbReference type="SUPFAM" id="SSF52833">
    <property type="entry name" value="Thioredoxin-like"/>
    <property type="match status" value="1"/>
</dbReference>
<reference evidence="8" key="5">
    <citation type="submission" date="2021-07" db="EMBL/GenBank/DDBJ databases">
        <title>Comparative genomics of Bacteroides fragilis group isolates reveals species-dependent resistance mechanisms and validates clinical tools for resistance prediction.</title>
        <authorList>
            <person name="Wallace M.J."/>
            <person name="Jean S."/>
            <person name="Wallace M.A."/>
            <person name="Carey-Ann B.D."/>
            <person name="Dantas G."/>
        </authorList>
    </citation>
    <scope>NUCLEOTIDE SEQUENCE</scope>
    <source>
        <strain evidence="8">BJH_160</strain>
    </source>
</reference>
<protein>
    <submittedName>
        <fullName evidence="2 6">Thioredoxin</fullName>
    </submittedName>
</protein>